<evidence type="ECO:0000313" key="8">
    <source>
        <dbReference type="EMBL" id="MFC6955254.1"/>
    </source>
</evidence>
<dbReference type="AlphaFoldDB" id="A0ABD5VP00"/>
<dbReference type="PRINTS" id="PR00723">
    <property type="entry name" value="SUBTILISIN"/>
</dbReference>
<dbReference type="Proteomes" id="UP001596395">
    <property type="component" value="Unassembled WGS sequence"/>
</dbReference>
<dbReference type="PROSITE" id="PS50093">
    <property type="entry name" value="PKD"/>
    <property type="match status" value="1"/>
</dbReference>
<dbReference type="PROSITE" id="PS51318">
    <property type="entry name" value="TAT"/>
    <property type="match status" value="1"/>
</dbReference>
<dbReference type="Pfam" id="PF18911">
    <property type="entry name" value="PKD_4"/>
    <property type="match status" value="1"/>
</dbReference>
<dbReference type="EMBL" id="JBHSXN010000005">
    <property type="protein sequence ID" value="MFC6955254.1"/>
    <property type="molecule type" value="Genomic_DNA"/>
</dbReference>
<dbReference type="InterPro" id="IPR022398">
    <property type="entry name" value="Peptidase_S8_His-AS"/>
</dbReference>
<name>A0ABD5VP00_9EURY</name>
<evidence type="ECO:0000256" key="2">
    <source>
        <dbReference type="ARBA" id="ARBA00022670"/>
    </source>
</evidence>
<dbReference type="InterPro" id="IPR000601">
    <property type="entry name" value="PKD_dom"/>
</dbReference>
<dbReference type="InterPro" id="IPR013783">
    <property type="entry name" value="Ig-like_fold"/>
</dbReference>
<feature type="active site" description="Charge relay system" evidence="5">
    <location>
        <position position="198"/>
    </location>
</feature>
<dbReference type="RefSeq" id="WP_336352185.1">
    <property type="nucleotide sequence ID" value="NZ_JAZAQL010000005.1"/>
</dbReference>
<keyword evidence="2 5" id="KW-0645">Protease</keyword>
<keyword evidence="4 5" id="KW-0720">Serine protease</keyword>
<dbReference type="SUPFAM" id="SSF52743">
    <property type="entry name" value="Subtilisin-like"/>
    <property type="match status" value="1"/>
</dbReference>
<comment type="caution">
    <text evidence="8">The sequence shown here is derived from an EMBL/GenBank/DDBJ whole genome shotgun (WGS) entry which is preliminary data.</text>
</comment>
<feature type="compositionally biased region" description="Basic and acidic residues" evidence="6">
    <location>
        <begin position="168"/>
        <end position="180"/>
    </location>
</feature>
<protein>
    <submittedName>
        <fullName evidence="8">S8 family serine peptidase</fullName>
    </submittedName>
</protein>
<evidence type="ECO:0000256" key="4">
    <source>
        <dbReference type="ARBA" id="ARBA00022825"/>
    </source>
</evidence>
<evidence type="ECO:0000256" key="1">
    <source>
        <dbReference type="ARBA" id="ARBA00011073"/>
    </source>
</evidence>
<organism evidence="8 9">
    <name type="scientific">Halorubellus litoreus</name>
    <dbReference type="NCBI Taxonomy" id="755308"/>
    <lineage>
        <taxon>Archaea</taxon>
        <taxon>Methanobacteriati</taxon>
        <taxon>Methanobacteriota</taxon>
        <taxon>Stenosarchaea group</taxon>
        <taxon>Halobacteria</taxon>
        <taxon>Halobacteriales</taxon>
        <taxon>Halorubellaceae</taxon>
        <taxon>Halorubellus</taxon>
    </lineage>
</organism>
<keyword evidence="9" id="KW-1185">Reference proteome</keyword>
<dbReference type="PROSITE" id="PS00137">
    <property type="entry name" value="SUBTILASE_HIS"/>
    <property type="match status" value="1"/>
</dbReference>
<evidence type="ECO:0000256" key="3">
    <source>
        <dbReference type="ARBA" id="ARBA00022801"/>
    </source>
</evidence>
<feature type="active site" description="Charge relay system" evidence="5">
    <location>
        <position position="159"/>
    </location>
</feature>
<dbReference type="SUPFAM" id="SSF49299">
    <property type="entry name" value="PKD domain"/>
    <property type="match status" value="1"/>
</dbReference>
<dbReference type="InterPro" id="IPR022409">
    <property type="entry name" value="PKD/Chitinase_dom"/>
</dbReference>
<feature type="region of interest" description="Disordered" evidence="6">
    <location>
        <begin position="168"/>
        <end position="192"/>
    </location>
</feature>
<dbReference type="InterPro" id="IPR035986">
    <property type="entry name" value="PKD_dom_sf"/>
</dbReference>
<dbReference type="Gene3D" id="2.60.40.10">
    <property type="entry name" value="Immunoglobulins"/>
    <property type="match status" value="1"/>
</dbReference>
<evidence type="ECO:0000256" key="6">
    <source>
        <dbReference type="SAM" id="MobiDB-lite"/>
    </source>
</evidence>
<dbReference type="InterPro" id="IPR006311">
    <property type="entry name" value="TAT_signal"/>
</dbReference>
<dbReference type="Gene3D" id="3.40.50.200">
    <property type="entry name" value="Peptidase S8/S53 domain"/>
    <property type="match status" value="1"/>
</dbReference>
<dbReference type="Gene3D" id="2.60.120.380">
    <property type="match status" value="1"/>
</dbReference>
<evidence type="ECO:0000259" key="7">
    <source>
        <dbReference type="PROSITE" id="PS50093"/>
    </source>
</evidence>
<dbReference type="InterPro" id="IPR015500">
    <property type="entry name" value="Peptidase_S8_subtilisin-rel"/>
</dbReference>
<feature type="domain" description="PKD" evidence="7">
    <location>
        <begin position="427"/>
        <end position="513"/>
    </location>
</feature>
<keyword evidence="3 5" id="KW-0378">Hydrolase</keyword>
<dbReference type="InterPro" id="IPR023828">
    <property type="entry name" value="Peptidase_S8_Ser-AS"/>
</dbReference>
<proteinExistence type="inferred from homology"/>
<gene>
    <name evidence="8" type="ORF">ACFQGB_20520</name>
</gene>
<dbReference type="PROSITE" id="PS51892">
    <property type="entry name" value="SUBTILASE"/>
    <property type="match status" value="1"/>
</dbReference>
<comment type="similarity">
    <text evidence="1 5">Belongs to the peptidase S8 family.</text>
</comment>
<dbReference type="PANTHER" id="PTHR43806:SF11">
    <property type="entry name" value="CEREVISIN-RELATED"/>
    <property type="match status" value="1"/>
</dbReference>
<evidence type="ECO:0000313" key="9">
    <source>
        <dbReference type="Proteomes" id="UP001596395"/>
    </source>
</evidence>
<dbReference type="PROSITE" id="PS00138">
    <property type="entry name" value="SUBTILASE_SER"/>
    <property type="match status" value="1"/>
</dbReference>
<sequence>MADRSNPQTDRRTFLKATGVAASTAAFAGVTQATPGREPGPKTGEWVVLTSATTSMATAEAEVQATIPDKADVTHRNETLGYMAVESPTPGAASMDSPIVEDLERLPFVDTVERNVTYHAMETPNDELYDEQYAPQQVRAPTAYDTTDGSEDVTVAIVDQGVKYDHPDLQSRFGADKGQDFVDSDDDPMPESMSEEYHGTHVAGIASATSDNSTGVTGISDSRLISGRALGTGGGGSLTDIADAVQWAADQGADIINMSLGGGGYTDTMKNAVSYAVNNGALPICAAGNNGDPSVSYPAAYSECMAVSAVDENEDLASFSQYGDKLDVAAPGVDVLSTWTEYKSQFGGKYNKISGTSMACPAASGVAALGLAAAGGSGALSPTELRARLKNTAVDIGLSEQEQGAGRVDAANIVDGGGTTPPGNSAPTVSINASSTTVDVGTAVEFDGSGSSDSDGSIESYSWDFGDGATATGVSATHTYDSAGEYTVTLTVTDDDGASSSNSIAVTAESGGGGGSCGDVTETASVDGSLSGYWDDANYTYSAATSDPCQVSFLLDGPSGADFDIYVTYDGRTPSTYDYDARAATYGADETLTVEDVSAGQEFGILVDSYDGSGSYTLSVEELGA</sequence>
<dbReference type="GO" id="GO:0004252">
    <property type="term" value="F:serine-type endopeptidase activity"/>
    <property type="evidence" value="ECO:0007669"/>
    <property type="project" value="UniProtKB-UniRule"/>
</dbReference>
<reference evidence="8 9" key="1">
    <citation type="journal article" date="2019" name="Int. J. Syst. Evol. Microbiol.">
        <title>The Global Catalogue of Microorganisms (GCM) 10K type strain sequencing project: providing services to taxonomists for standard genome sequencing and annotation.</title>
        <authorList>
            <consortium name="The Broad Institute Genomics Platform"/>
            <consortium name="The Broad Institute Genome Sequencing Center for Infectious Disease"/>
            <person name="Wu L."/>
            <person name="Ma J."/>
        </authorList>
    </citation>
    <scope>NUCLEOTIDE SEQUENCE [LARGE SCALE GENOMIC DNA]</scope>
    <source>
        <strain evidence="8 9">GX26</strain>
    </source>
</reference>
<dbReference type="InterPro" id="IPR000209">
    <property type="entry name" value="Peptidase_S8/S53_dom"/>
</dbReference>
<dbReference type="GO" id="GO:0006508">
    <property type="term" value="P:proteolysis"/>
    <property type="evidence" value="ECO:0007669"/>
    <property type="project" value="UniProtKB-KW"/>
</dbReference>
<feature type="active site" description="Charge relay system" evidence="5">
    <location>
        <position position="357"/>
    </location>
</feature>
<dbReference type="SMART" id="SM00089">
    <property type="entry name" value="PKD"/>
    <property type="match status" value="1"/>
</dbReference>
<dbReference type="InterPro" id="IPR050131">
    <property type="entry name" value="Peptidase_S8_subtilisin-like"/>
</dbReference>
<accession>A0ABD5VP00</accession>
<dbReference type="InterPro" id="IPR036852">
    <property type="entry name" value="Peptidase_S8/S53_dom_sf"/>
</dbReference>
<evidence type="ECO:0000256" key="5">
    <source>
        <dbReference type="PROSITE-ProRule" id="PRU01240"/>
    </source>
</evidence>
<dbReference type="CDD" id="cd00146">
    <property type="entry name" value="PKD"/>
    <property type="match status" value="1"/>
</dbReference>
<dbReference type="Pfam" id="PF00082">
    <property type="entry name" value="Peptidase_S8"/>
    <property type="match status" value="1"/>
</dbReference>
<dbReference type="PANTHER" id="PTHR43806">
    <property type="entry name" value="PEPTIDASE S8"/>
    <property type="match status" value="1"/>
</dbReference>